<evidence type="ECO:0000313" key="4">
    <source>
        <dbReference type="EMBL" id="CAG9314869.1"/>
    </source>
</evidence>
<gene>
    <name evidence="4" type="ORF">BSTOLATCC_MIC12655</name>
</gene>
<protein>
    <submittedName>
        <fullName evidence="4">Uncharacterized protein</fullName>
    </submittedName>
</protein>
<evidence type="ECO:0000313" key="5">
    <source>
        <dbReference type="Proteomes" id="UP001162131"/>
    </source>
</evidence>
<proteinExistence type="inferred from homology"/>
<keyword evidence="3" id="KW-0472">Membrane</keyword>
<keyword evidence="2" id="KW-0560">Oxidoreductase</keyword>
<sequence length="325" mass="36856">MVLLIKLLIIQYFYYYKRSKMSLWSLIVWLGIFKVVYQLGKMIYSNYFCKINLEQYKYGWVAITGGSDGIGKGLATEFASRGFKVLLISRNPTKLAEVSKAISAETKNPDIKYLAVDFKYSHRDPENFYKQVVSDLAPYNISVLINNVGIGGESKFLINQDLDSIEEMIGINIYPQTMLSYHLIPAFLKRHQETHQRSLIINFSSTAEEIALPSIALYAATKRYNHFLSEALRYEYSNSIDVATVKPGPVATPLAGSLGFADFVTCLKVQTYVRSLVNNLHTGINYGHWAHSVQAYFSTLVPYQIMSPLMQLAMPLLLKLKVIKL</sequence>
<keyword evidence="3" id="KW-1133">Transmembrane helix</keyword>
<dbReference type="Gene3D" id="3.40.50.720">
    <property type="entry name" value="NAD(P)-binding Rossmann-like Domain"/>
    <property type="match status" value="1"/>
</dbReference>
<reference evidence="4" key="1">
    <citation type="submission" date="2021-09" db="EMBL/GenBank/DDBJ databases">
        <authorList>
            <consortium name="AG Swart"/>
            <person name="Singh M."/>
            <person name="Singh A."/>
            <person name="Seah K."/>
            <person name="Emmerich C."/>
        </authorList>
    </citation>
    <scope>NUCLEOTIDE SEQUENCE</scope>
    <source>
        <strain evidence="4">ATCC30299</strain>
    </source>
</reference>
<dbReference type="InterPro" id="IPR051019">
    <property type="entry name" value="VLCFA-Steroid_DH"/>
</dbReference>
<dbReference type="AlphaFoldDB" id="A0AAU9IHD1"/>
<accession>A0AAU9IHD1</accession>
<keyword evidence="5" id="KW-1185">Reference proteome</keyword>
<evidence type="ECO:0000256" key="3">
    <source>
        <dbReference type="SAM" id="Phobius"/>
    </source>
</evidence>
<evidence type="ECO:0000256" key="2">
    <source>
        <dbReference type="ARBA" id="ARBA00023002"/>
    </source>
</evidence>
<dbReference type="EMBL" id="CAJZBQ010000013">
    <property type="protein sequence ID" value="CAG9314869.1"/>
    <property type="molecule type" value="Genomic_DNA"/>
</dbReference>
<feature type="transmembrane region" description="Helical" evidence="3">
    <location>
        <begin position="21"/>
        <end position="40"/>
    </location>
</feature>
<dbReference type="Proteomes" id="UP001162131">
    <property type="component" value="Unassembled WGS sequence"/>
</dbReference>
<comment type="caution">
    <text evidence="4">The sequence shown here is derived from an EMBL/GenBank/DDBJ whole genome shotgun (WGS) entry which is preliminary data.</text>
</comment>
<dbReference type="PIRSF" id="PIRSF000126">
    <property type="entry name" value="11-beta-HSD1"/>
    <property type="match status" value="1"/>
</dbReference>
<dbReference type="PRINTS" id="PR00081">
    <property type="entry name" value="GDHRDH"/>
</dbReference>
<dbReference type="SUPFAM" id="SSF51735">
    <property type="entry name" value="NAD(P)-binding Rossmann-fold domains"/>
    <property type="match status" value="1"/>
</dbReference>
<keyword evidence="3" id="KW-0812">Transmembrane</keyword>
<dbReference type="PANTHER" id="PTHR43899">
    <property type="entry name" value="RH59310P"/>
    <property type="match status" value="1"/>
</dbReference>
<name>A0AAU9IHD1_9CILI</name>
<dbReference type="PANTHER" id="PTHR43899:SF13">
    <property type="entry name" value="RH59310P"/>
    <property type="match status" value="1"/>
</dbReference>
<dbReference type="GO" id="GO:0005783">
    <property type="term" value="C:endoplasmic reticulum"/>
    <property type="evidence" value="ECO:0007669"/>
    <property type="project" value="TreeGrafter"/>
</dbReference>
<dbReference type="GO" id="GO:0016491">
    <property type="term" value="F:oxidoreductase activity"/>
    <property type="evidence" value="ECO:0007669"/>
    <property type="project" value="UniProtKB-KW"/>
</dbReference>
<comment type="similarity">
    <text evidence="1">Belongs to the short-chain dehydrogenases/reductases (SDR) family.</text>
</comment>
<organism evidence="4 5">
    <name type="scientific">Blepharisma stoltei</name>
    <dbReference type="NCBI Taxonomy" id="1481888"/>
    <lineage>
        <taxon>Eukaryota</taxon>
        <taxon>Sar</taxon>
        <taxon>Alveolata</taxon>
        <taxon>Ciliophora</taxon>
        <taxon>Postciliodesmatophora</taxon>
        <taxon>Heterotrichea</taxon>
        <taxon>Heterotrichida</taxon>
        <taxon>Blepharismidae</taxon>
        <taxon>Blepharisma</taxon>
    </lineage>
</organism>
<dbReference type="InterPro" id="IPR002347">
    <property type="entry name" value="SDR_fam"/>
</dbReference>
<dbReference type="InterPro" id="IPR036291">
    <property type="entry name" value="NAD(P)-bd_dom_sf"/>
</dbReference>
<dbReference type="Pfam" id="PF00106">
    <property type="entry name" value="adh_short"/>
    <property type="match status" value="1"/>
</dbReference>
<evidence type="ECO:0000256" key="1">
    <source>
        <dbReference type="ARBA" id="ARBA00006484"/>
    </source>
</evidence>